<evidence type="ECO:0000256" key="3">
    <source>
        <dbReference type="ARBA" id="ARBA00023006"/>
    </source>
</evidence>
<name>A0A3P6TEL5_DIBLA</name>
<dbReference type="GO" id="GO:0000422">
    <property type="term" value="P:autophagy of mitochondrion"/>
    <property type="evidence" value="ECO:0007669"/>
    <property type="project" value="TreeGrafter"/>
</dbReference>
<dbReference type="EMBL" id="UYRU01043400">
    <property type="protein sequence ID" value="VDK81769.1"/>
    <property type="molecule type" value="Genomic_DNA"/>
</dbReference>
<dbReference type="AlphaFoldDB" id="A0A3P6TEL5"/>
<dbReference type="GO" id="GO:0034727">
    <property type="term" value="P:piecemeal microautophagy of the nucleus"/>
    <property type="evidence" value="ECO:0007669"/>
    <property type="project" value="TreeGrafter"/>
</dbReference>
<dbReference type="PANTHER" id="PTHR13385">
    <property type="entry name" value="AUTOPHAGY PROTEIN 12"/>
    <property type="match status" value="1"/>
</dbReference>
<dbReference type="GO" id="GO:0034045">
    <property type="term" value="C:phagophore assembly site membrane"/>
    <property type="evidence" value="ECO:0007669"/>
    <property type="project" value="TreeGrafter"/>
</dbReference>
<protein>
    <recommendedName>
        <fullName evidence="4">Ubiquitin-like protein ATG12</fullName>
    </recommendedName>
</protein>
<dbReference type="FunFam" id="3.10.20.90:FF:000150">
    <property type="entry name" value="Ubiquitin-like protein ATG12"/>
    <property type="match status" value="1"/>
</dbReference>
<keyword evidence="2 4" id="KW-0833">Ubl conjugation pathway</keyword>
<gene>
    <name evidence="5" type="ORF">DILT_LOCUS3275</name>
</gene>
<evidence type="ECO:0000256" key="2">
    <source>
        <dbReference type="ARBA" id="ARBA00022786"/>
    </source>
</evidence>
<sequence>MSTANAKVDVLLKPVGDAPGMQKSKWKVQRTDTLLNMVNFIRRYLKLDPHDNLLLYVSQSFAPSLDTEIGTLYDCFHADGKLILNYCKCQAWG</sequence>
<dbReference type="GO" id="GO:0097352">
    <property type="term" value="P:autophagosome maturation"/>
    <property type="evidence" value="ECO:0007669"/>
    <property type="project" value="TreeGrafter"/>
</dbReference>
<dbReference type="GO" id="GO:0000421">
    <property type="term" value="C:autophagosome membrane"/>
    <property type="evidence" value="ECO:0007669"/>
    <property type="project" value="TreeGrafter"/>
</dbReference>
<dbReference type="Gene3D" id="3.10.20.90">
    <property type="entry name" value="Phosphatidylinositol 3-kinase Catalytic Subunit, Chain A, domain 1"/>
    <property type="match status" value="1"/>
</dbReference>
<dbReference type="InterPro" id="IPR007242">
    <property type="entry name" value="Atg12"/>
</dbReference>
<dbReference type="Proteomes" id="UP000281553">
    <property type="component" value="Unassembled WGS sequence"/>
</dbReference>
<dbReference type="GO" id="GO:0061723">
    <property type="term" value="P:glycophagy"/>
    <property type="evidence" value="ECO:0007669"/>
    <property type="project" value="TreeGrafter"/>
</dbReference>
<comment type="subunit">
    <text evidence="4">Forms a conjugate with ATG5.</text>
</comment>
<keyword evidence="3 4" id="KW-0072">Autophagy</keyword>
<dbReference type="Pfam" id="PF04110">
    <property type="entry name" value="APG12"/>
    <property type="match status" value="1"/>
</dbReference>
<dbReference type="GO" id="GO:0034274">
    <property type="term" value="C:Atg12-Atg5-Atg16 complex"/>
    <property type="evidence" value="ECO:0007669"/>
    <property type="project" value="TreeGrafter"/>
</dbReference>
<dbReference type="PANTHER" id="PTHR13385:SF0">
    <property type="entry name" value="UBIQUITIN-LIKE PROTEIN ATG12"/>
    <property type="match status" value="1"/>
</dbReference>
<accession>A0A3P6TEL5</accession>
<reference evidence="5 6" key="1">
    <citation type="submission" date="2018-11" db="EMBL/GenBank/DDBJ databases">
        <authorList>
            <consortium name="Pathogen Informatics"/>
        </authorList>
    </citation>
    <scope>NUCLEOTIDE SEQUENCE [LARGE SCALE GENOMIC DNA]</scope>
</reference>
<evidence type="ECO:0000313" key="5">
    <source>
        <dbReference type="EMBL" id="VDK81769.1"/>
    </source>
</evidence>
<keyword evidence="6" id="KW-1185">Reference proteome</keyword>
<evidence type="ECO:0000313" key="6">
    <source>
        <dbReference type="Proteomes" id="UP000281553"/>
    </source>
</evidence>
<dbReference type="InterPro" id="IPR029071">
    <property type="entry name" value="Ubiquitin-like_domsf"/>
</dbReference>
<dbReference type="SUPFAM" id="SSF54236">
    <property type="entry name" value="Ubiquitin-like"/>
    <property type="match status" value="1"/>
</dbReference>
<dbReference type="OrthoDB" id="10003551at2759"/>
<comment type="function">
    <text evidence="4">Ubiquitin-like protein involved in autophagic vesicle formation.</text>
</comment>
<comment type="similarity">
    <text evidence="4">Belongs to the ATG12 family.</text>
</comment>
<evidence type="ECO:0000256" key="1">
    <source>
        <dbReference type="ARBA" id="ARBA00022499"/>
    </source>
</evidence>
<dbReference type="CDD" id="cd01612">
    <property type="entry name" value="Ubl_ATG12"/>
    <property type="match status" value="1"/>
</dbReference>
<evidence type="ECO:0000256" key="4">
    <source>
        <dbReference type="RuleBase" id="RU361201"/>
    </source>
</evidence>
<dbReference type="GO" id="GO:0000045">
    <property type="term" value="P:autophagosome assembly"/>
    <property type="evidence" value="ECO:0007669"/>
    <property type="project" value="InterPro"/>
</dbReference>
<keyword evidence="1 4" id="KW-1017">Isopeptide bond</keyword>
<dbReference type="GO" id="GO:0019776">
    <property type="term" value="F:Atg8-family ligase activity"/>
    <property type="evidence" value="ECO:0007669"/>
    <property type="project" value="TreeGrafter"/>
</dbReference>
<proteinExistence type="inferred from homology"/>
<organism evidence="5 6">
    <name type="scientific">Dibothriocephalus latus</name>
    <name type="common">Fish tapeworm</name>
    <name type="synonym">Diphyllobothrium latum</name>
    <dbReference type="NCBI Taxonomy" id="60516"/>
    <lineage>
        <taxon>Eukaryota</taxon>
        <taxon>Metazoa</taxon>
        <taxon>Spiralia</taxon>
        <taxon>Lophotrochozoa</taxon>
        <taxon>Platyhelminthes</taxon>
        <taxon>Cestoda</taxon>
        <taxon>Eucestoda</taxon>
        <taxon>Diphyllobothriidea</taxon>
        <taxon>Diphyllobothriidae</taxon>
        <taxon>Dibothriocephalus</taxon>
    </lineage>
</organism>